<gene>
    <name evidence="14" type="primary">ATP8</name>
</gene>
<evidence type="ECO:0000256" key="2">
    <source>
        <dbReference type="ARBA" id="ARBA00008892"/>
    </source>
</evidence>
<dbReference type="InterPro" id="IPR001421">
    <property type="entry name" value="ATP8_metazoa"/>
</dbReference>
<evidence type="ECO:0000313" key="14">
    <source>
        <dbReference type="EMBL" id="AML26236.1"/>
    </source>
</evidence>
<feature type="transmembrane region" description="Helical" evidence="13">
    <location>
        <begin position="12"/>
        <end position="31"/>
    </location>
</feature>
<keyword evidence="9 12" id="KW-0406">Ion transport</keyword>
<evidence type="ECO:0000256" key="13">
    <source>
        <dbReference type="SAM" id="Phobius"/>
    </source>
</evidence>
<evidence type="ECO:0000256" key="7">
    <source>
        <dbReference type="ARBA" id="ARBA00022781"/>
    </source>
</evidence>
<dbReference type="GO" id="GO:0015078">
    <property type="term" value="F:proton transmembrane transporter activity"/>
    <property type="evidence" value="ECO:0007669"/>
    <property type="project" value="InterPro"/>
</dbReference>
<keyword evidence="6 12" id="KW-0812">Transmembrane</keyword>
<protein>
    <recommendedName>
        <fullName evidence="12">ATP synthase complex subunit 8</fullName>
    </recommendedName>
</protein>
<comment type="subcellular location">
    <subcellularLocation>
        <location evidence="1 12">Mitochondrion membrane</location>
        <topology evidence="1 12">Single-pass membrane protein</topology>
    </subcellularLocation>
</comment>
<evidence type="ECO:0000256" key="9">
    <source>
        <dbReference type="ARBA" id="ARBA00023065"/>
    </source>
</evidence>
<name>A0A126TFE1_9COLE</name>
<geneLocation type="mitochondrion" evidence="14"/>
<dbReference type="GO" id="GO:0031966">
    <property type="term" value="C:mitochondrial membrane"/>
    <property type="evidence" value="ECO:0007669"/>
    <property type="project" value="UniProtKB-SubCell"/>
</dbReference>
<comment type="subunit">
    <text evidence="3">F-type ATPases have 2 components, CF(1) - the catalytic core - and CF(0) - the membrane proton channel.</text>
</comment>
<keyword evidence="11 13" id="KW-0472">Membrane</keyword>
<evidence type="ECO:0000256" key="4">
    <source>
        <dbReference type="ARBA" id="ARBA00022448"/>
    </source>
</evidence>
<evidence type="ECO:0000256" key="5">
    <source>
        <dbReference type="ARBA" id="ARBA00022547"/>
    </source>
</evidence>
<keyword evidence="5 12" id="KW-0138">CF(0)</keyword>
<evidence type="ECO:0000256" key="1">
    <source>
        <dbReference type="ARBA" id="ARBA00004304"/>
    </source>
</evidence>
<keyword evidence="4 12" id="KW-0813">Transport</keyword>
<keyword evidence="8 13" id="KW-1133">Transmembrane helix</keyword>
<proteinExistence type="inferred from homology"/>
<evidence type="ECO:0000256" key="10">
    <source>
        <dbReference type="ARBA" id="ARBA00023128"/>
    </source>
</evidence>
<evidence type="ECO:0000256" key="8">
    <source>
        <dbReference type="ARBA" id="ARBA00022989"/>
    </source>
</evidence>
<accession>A0A126TFE1</accession>
<keyword evidence="7 12" id="KW-0375">Hydrogen ion transport</keyword>
<evidence type="ECO:0000256" key="11">
    <source>
        <dbReference type="ARBA" id="ARBA00023136"/>
    </source>
</evidence>
<dbReference type="Pfam" id="PF00895">
    <property type="entry name" value="ATP-synt_8"/>
    <property type="match status" value="1"/>
</dbReference>
<dbReference type="GO" id="GO:0015986">
    <property type="term" value="P:proton motive force-driven ATP synthesis"/>
    <property type="evidence" value="ECO:0007669"/>
    <property type="project" value="InterPro"/>
</dbReference>
<dbReference type="GO" id="GO:0045259">
    <property type="term" value="C:proton-transporting ATP synthase complex"/>
    <property type="evidence" value="ECO:0007669"/>
    <property type="project" value="UniProtKB-KW"/>
</dbReference>
<evidence type="ECO:0000256" key="3">
    <source>
        <dbReference type="ARBA" id="ARBA00011291"/>
    </source>
</evidence>
<evidence type="ECO:0000256" key="12">
    <source>
        <dbReference type="RuleBase" id="RU003661"/>
    </source>
</evidence>
<sequence length="51" mass="6504">MLPQMSPMNWFILFMYFSILFTYFMIMNYYLMKFSIKNNKMIKSNLINWKW</sequence>
<organism evidence="14">
    <name type="scientific">Scydmaeninae sp. BMNH 1274313</name>
    <dbReference type="NCBI Taxonomy" id="1796549"/>
    <lineage>
        <taxon>Eukaryota</taxon>
        <taxon>Metazoa</taxon>
        <taxon>Ecdysozoa</taxon>
        <taxon>Arthropoda</taxon>
        <taxon>Hexapoda</taxon>
        <taxon>Insecta</taxon>
        <taxon>Pterygota</taxon>
        <taxon>Neoptera</taxon>
        <taxon>Endopterygota</taxon>
        <taxon>Coleoptera</taxon>
        <taxon>Polyphaga</taxon>
        <taxon>Staphyliniformia</taxon>
        <taxon>Staphylinidae</taxon>
        <taxon>Scydmaeninae</taxon>
    </lineage>
</organism>
<comment type="similarity">
    <text evidence="2 12">Belongs to the ATPase protein 8 family.</text>
</comment>
<evidence type="ECO:0000256" key="6">
    <source>
        <dbReference type="ARBA" id="ARBA00022692"/>
    </source>
</evidence>
<keyword evidence="10 12" id="KW-0496">Mitochondrion</keyword>
<dbReference type="EMBL" id="KT696214">
    <property type="protein sequence ID" value="AML26236.1"/>
    <property type="molecule type" value="Genomic_DNA"/>
</dbReference>
<dbReference type="AlphaFoldDB" id="A0A126TFE1"/>
<reference evidence="14" key="1">
    <citation type="submission" date="2015-09" db="EMBL/GenBank/DDBJ databases">
        <title>Capturing the unknown biodiversity of arthropods in tropical forests using metagenomics.</title>
        <authorList>
            <person name="Andujar C."/>
            <person name="Creedy T.J."/>
            <person name="Garner B."/>
            <person name="Canty R."/>
            <person name="Warner H.B."/>
            <person name="Lipecki J."/>
            <person name="Crampton-Platt A."/>
            <person name="Gabrielli M."/>
            <person name="Croydon-Veleslavov I.A."/>
            <person name="Lim J.L."/>
            <person name="Linard B."/>
            <person name="Vogler A."/>
        </authorList>
    </citation>
    <scope>NUCLEOTIDE SEQUENCE</scope>
</reference>